<evidence type="ECO:0000256" key="10">
    <source>
        <dbReference type="ARBA" id="ARBA00023012"/>
    </source>
</evidence>
<evidence type="ECO:0000256" key="12">
    <source>
        <dbReference type="SAM" id="Phobius"/>
    </source>
</evidence>
<organism evidence="15 16">
    <name type="scientific">Facklamia miroungae</name>
    <dbReference type="NCBI Taxonomy" id="120956"/>
    <lineage>
        <taxon>Bacteria</taxon>
        <taxon>Bacillati</taxon>
        <taxon>Bacillota</taxon>
        <taxon>Bacilli</taxon>
        <taxon>Lactobacillales</taxon>
        <taxon>Aerococcaceae</taxon>
        <taxon>Facklamia</taxon>
    </lineage>
</organism>
<name>A0A1G7SG02_9LACT</name>
<dbReference type="SUPFAM" id="SSF55874">
    <property type="entry name" value="ATPase domain of HSP90 chaperone/DNA topoisomerase II/histidine kinase"/>
    <property type="match status" value="1"/>
</dbReference>
<dbReference type="Gene3D" id="3.30.565.10">
    <property type="entry name" value="Histidine kinase-like ATPase, C-terminal domain"/>
    <property type="match status" value="1"/>
</dbReference>
<dbReference type="Gene3D" id="1.10.287.130">
    <property type="match status" value="1"/>
</dbReference>
<sequence>MKLIDPVKRKRQIGIGITLFVLGTFMMVYLGYKQVNDTIFTLLQNQVEIHVNSIFSERLERINSYYPKLDKVILNDNREALLVEEKNNSDDRFISAPLWTSHSEQTTTSHYVKKKLENVFDQTVLSWSEGQRLYAAKKLTFNKKSFWLVEIVDKNYFATHWQDFLRILTIFSLIQMVLIYLAIKLALLRTTGPIQSIRQGIEKVKESDYQYEYLGHSIPEVDQLGQSVTDVVRYLGEDRNDLISGQQQYSLLLENINLGVLVIDSHGKIDLMNPALEEILGLSPTVIGRPYQTVLKSFQLISLINRVMHTHSPIQEEVEVYVPSSKFLDVNILSYREFQASEMSFLVLLYDITEIRRLETVRSEFVANASHELRTPVTAIKGFAETLLNGALKEKKAAYKFVNIIAKESNRLEVIIDDILELSRVEKNENILPKTNFDVNNVTENMIEFLSQKIAQKSISVELISESDITLKADQHRFEQILTNLLDNAINYSDEGSKITITIKKKKKSIEIIVSDTGIGIPEKEIERIFERFYRVDKARSRNSGGTGLGLSIVRNLVMLMDGKIEVESQVGVGTSFSITFPN</sequence>
<dbReference type="EC" id="2.7.13.3" evidence="3"/>
<dbReference type="InterPro" id="IPR036097">
    <property type="entry name" value="HisK_dim/P_sf"/>
</dbReference>
<dbReference type="PROSITE" id="PS50112">
    <property type="entry name" value="PAS"/>
    <property type="match status" value="1"/>
</dbReference>
<dbReference type="STRING" id="120956.SAMN05421791_10414"/>
<comment type="catalytic activity">
    <reaction evidence="1">
        <text>ATP + protein L-histidine = ADP + protein N-phospho-L-histidine.</text>
        <dbReference type="EC" id="2.7.13.3"/>
    </reaction>
</comment>
<evidence type="ECO:0000256" key="3">
    <source>
        <dbReference type="ARBA" id="ARBA00012438"/>
    </source>
</evidence>
<dbReference type="GO" id="GO:0000155">
    <property type="term" value="F:phosphorelay sensor kinase activity"/>
    <property type="evidence" value="ECO:0007669"/>
    <property type="project" value="InterPro"/>
</dbReference>
<dbReference type="AlphaFoldDB" id="A0A1G7SG02"/>
<keyword evidence="9" id="KW-0067">ATP-binding</keyword>
<evidence type="ECO:0000256" key="8">
    <source>
        <dbReference type="ARBA" id="ARBA00022777"/>
    </source>
</evidence>
<feature type="transmembrane region" description="Helical" evidence="12">
    <location>
        <begin position="164"/>
        <end position="183"/>
    </location>
</feature>
<dbReference type="CDD" id="cd00130">
    <property type="entry name" value="PAS"/>
    <property type="match status" value="1"/>
</dbReference>
<dbReference type="OrthoDB" id="9813151at2"/>
<evidence type="ECO:0000256" key="5">
    <source>
        <dbReference type="ARBA" id="ARBA00022553"/>
    </source>
</evidence>
<dbReference type="PANTHER" id="PTHR45453">
    <property type="entry name" value="PHOSPHATE REGULON SENSOR PROTEIN PHOR"/>
    <property type="match status" value="1"/>
</dbReference>
<keyword evidence="8 15" id="KW-0418">Kinase</keyword>
<dbReference type="NCBIfam" id="NF046044">
    <property type="entry name" value="PnpS"/>
    <property type="match status" value="1"/>
</dbReference>
<keyword evidence="4" id="KW-1003">Cell membrane</keyword>
<dbReference type="InterPro" id="IPR004358">
    <property type="entry name" value="Sig_transdc_His_kin-like_C"/>
</dbReference>
<dbReference type="InterPro" id="IPR005467">
    <property type="entry name" value="His_kinase_dom"/>
</dbReference>
<feature type="domain" description="Histidine kinase" evidence="13">
    <location>
        <begin position="368"/>
        <end position="583"/>
    </location>
</feature>
<dbReference type="Pfam" id="PF00512">
    <property type="entry name" value="HisKA"/>
    <property type="match status" value="1"/>
</dbReference>
<dbReference type="GO" id="GO:0004721">
    <property type="term" value="F:phosphoprotein phosphatase activity"/>
    <property type="evidence" value="ECO:0007669"/>
    <property type="project" value="TreeGrafter"/>
</dbReference>
<keyword evidence="11 12" id="KW-0472">Membrane</keyword>
<reference evidence="15 16" key="1">
    <citation type="submission" date="2016-10" db="EMBL/GenBank/DDBJ databases">
        <authorList>
            <person name="de Groot N.N."/>
        </authorList>
    </citation>
    <scope>NUCLEOTIDE SEQUENCE [LARGE SCALE GENOMIC DNA]</scope>
    <source>
        <strain evidence="15 16">ATCC BAA-466</strain>
    </source>
</reference>
<dbReference type="Pfam" id="PF13188">
    <property type="entry name" value="PAS_8"/>
    <property type="match status" value="1"/>
</dbReference>
<dbReference type="InterPro" id="IPR000014">
    <property type="entry name" value="PAS"/>
</dbReference>
<dbReference type="InterPro" id="IPR035965">
    <property type="entry name" value="PAS-like_dom_sf"/>
</dbReference>
<keyword evidence="12" id="KW-1133">Transmembrane helix</keyword>
<dbReference type="InterPro" id="IPR036890">
    <property type="entry name" value="HATPase_C_sf"/>
</dbReference>
<evidence type="ECO:0000256" key="7">
    <source>
        <dbReference type="ARBA" id="ARBA00022741"/>
    </source>
</evidence>
<dbReference type="InterPro" id="IPR050351">
    <property type="entry name" value="BphY/WalK/GraS-like"/>
</dbReference>
<evidence type="ECO:0000313" key="16">
    <source>
        <dbReference type="Proteomes" id="UP000199708"/>
    </source>
</evidence>
<evidence type="ECO:0000256" key="4">
    <source>
        <dbReference type="ARBA" id="ARBA00022475"/>
    </source>
</evidence>
<evidence type="ECO:0000259" key="14">
    <source>
        <dbReference type="PROSITE" id="PS50112"/>
    </source>
</evidence>
<dbReference type="FunFam" id="3.30.565.10:FF:000023">
    <property type="entry name" value="PAS domain-containing sensor histidine kinase"/>
    <property type="match status" value="1"/>
</dbReference>
<dbReference type="PANTHER" id="PTHR45453:SF1">
    <property type="entry name" value="PHOSPHATE REGULON SENSOR PROTEIN PHOR"/>
    <property type="match status" value="1"/>
</dbReference>
<protein>
    <recommendedName>
        <fullName evidence="3">histidine kinase</fullName>
        <ecNumber evidence="3">2.7.13.3</ecNumber>
    </recommendedName>
</protein>
<keyword evidence="5" id="KW-0597">Phosphoprotein</keyword>
<comment type="subcellular location">
    <subcellularLocation>
        <location evidence="2">Cell membrane</location>
    </subcellularLocation>
</comment>
<dbReference type="SMART" id="SM00091">
    <property type="entry name" value="PAS"/>
    <property type="match status" value="1"/>
</dbReference>
<dbReference type="GO" id="GO:0016036">
    <property type="term" value="P:cellular response to phosphate starvation"/>
    <property type="evidence" value="ECO:0007669"/>
    <property type="project" value="TreeGrafter"/>
</dbReference>
<dbReference type="InterPro" id="IPR003594">
    <property type="entry name" value="HATPase_dom"/>
</dbReference>
<accession>A0A1G7SG02</accession>
<evidence type="ECO:0000256" key="9">
    <source>
        <dbReference type="ARBA" id="ARBA00022840"/>
    </source>
</evidence>
<dbReference type="Proteomes" id="UP000199708">
    <property type="component" value="Unassembled WGS sequence"/>
</dbReference>
<dbReference type="InterPro" id="IPR003661">
    <property type="entry name" value="HisK_dim/P_dom"/>
</dbReference>
<dbReference type="SUPFAM" id="SSF55785">
    <property type="entry name" value="PYP-like sensor domain (PAS domain)"/>
    <property type="match status" value="1"/>
</dbReference>
<keyword evidence="7" id="KW-0547">Nucleotide-binding</keyword>
<dbReference type="SUPFAM" id="SSF47384">
    <property type="entry name" value="Homodimeric domain of signal transducing histidine kinase"/>
    <property type="match status" value="1"/>
</dbReference>
<evidence type="ECO:0000256" key="1">
    <source>
        <dbReference type="ARBA" id="ARBA00000085"/>
    </source>
</evidence>
<dbReference type="Pfam" id="PF02518">
    <property type="entry name" value="HATPase_c"/>
    <property type="match status" value="1"/>
</dbReference>
<keyword evidence="6" id="KW-0808">Transferase</keyword>
<dbReference type="PROSITE" id="PS50109">
    <property type="entry name" value="HIS_KIN"/>
    <property type="match status" value="1"/>
</dbReference>
<dbReference type="GO" id="GO:0005524">
    <property type="term" value="F:ATP binding"/>
    <property type="evidence" value="ECO:0007669"/>
    <property type="project" value="UniProtKB-KW"/>
</dbReference>
<keyword evidence="12" id="KW-0812">Transmembrane</keyword>
<dbReference type="Gene3D" id="3.30.450.20">
    <property type="entry name" value="PAS domain"/>
    <property type="match status" value="1"/>
</dbReference>
<proteinExistence type="predicted"/>
<dbReference type="CDD" id="cd00082">
    <property type="entry name" value="HisKA"/>
    <property type="match status" value="1"/>
</dbReference>
<evidence type="ECO:0000313" key="15">
    <source>
        <dbReference type="EMBL" id="SDG22007.1"/>
    </source>
</evidence>
<evidence type="ECO:0000259" key="13">
    <source>
        <dbReference type="PROSITE" id="PS50109"/>
    </source>
</evidence>
<dbReference type="RefSeq" id="WP_090289709.1">
    <property type="nucleotide sequence ID" value="NZ_FNCK01000004.1"/>
</dbReference>
<evidence type="ECO:0000256" key="6">
    <source>
        <dbReference type="ARBA" id="ARBA00022679"/>
    </source>
</evidence>
<keyword evidence="10" id="KW-0902">Two-component regulatory system</keyword>
<dbReference type="SMART" id="SM00387">
    <property type="entry name" value="HATPase_c"/>
    <property type="match status" value="1"/>
</dbReference>
<dbReference type="EMBL" id="FNCK01000004">
    <property type="protein sequence ID" value="SDG22007.1"/>
    <property type="molecule type" value="Genomic_DNA"/>
</dbReference>
<evidence type="ECO:0000256" key="2">
    <source>
        <dbReference type="ARBA" id="ARBA00004236"/>
    </source>
</evidence>
<keyword evidence="16" id="KW-1185">Reference proteome</keyword>
<evidence type="ECO:0000256" key="11">
    <source>
        <dbReference type="ARBA" id="ARBA00023136"/>
    </source>
</evidence>
<feature type="transmembrane region" description="Helical" evidence="12">
    <location>
        <begin position="12"/>
        <end position="32"/>
    </location>
</feature>
<dbReference type="SMART" id="SM00388">
    <property type="entry name" value="HisKA"/>
    <property type="match status" value="1"/>
</dbReference>
<dbReference type="GO" id="GO:0005886">
    <property type="term" value="C:plasma membrane"/>
    <property type="evidence" value="ECO:0007669"/>
    <property type="project" value="UniProtKB-SubCell"/>
</dbReference>
<dbReference type="FunFam" id="1.10.287.130:FF:000008">
    <property type="entry name" value="Two-component sensor histidine kinase"/>
    <property type="match status" value="1"/>
</dbReference>
<gene>
    <name evidence="15" type="ORF">SAMN05421791_10414</name>
</gene>
<dbReference type="NCBIfam" id="TIGR00229">
    <property type="entry name" value="sensory_box"/>
    <property type="match status" value="1"/>
</dbReference>
<feature type="domain" description="PAS" evidence="14">
    <location>
        <begin position="245"/>
        <end position="284"/>
    </location>
</feature>
<dbReference type="PRINTS" id="PR00344">
    <property type="entry name" value="BCTRLSENSOR"/>
</dbReference>